<comment type="caution">
    <text evidence="2">The sequence shown here is derived from an EMBL/GenBank/DDBJ whole genome shotgun (WGS) entry which is preliminary data.</text>
</comment>
<keyword evidence="3" id="KW-1185">Reference proteome</keyword>
<evidence type="ECO:0000313" key="2">
    <source>
        <dbReference type="EMBL" id="MBG6099943.1"/>
    </source>
</evidence>
<dbReference type="Proteomes" id="UP000631791">
    <property type="component" value="Unassembled WGS sequence"/>
</dbReference>
<dbReference type="RefSeq" id="WP_196919204.1">
    <property type="nucleotide sequence ID" value="NZ_JADOTY010000001.1"/>
</dbReference>
<feature type="region of interest" description="Disordered" evidence="1">
    <location>
        <begin position="1"/>
        <end position="20"/>
    </location>
</feature>
<protein>
    <submittedName>
        <fullName evidence="2">Uncharacterized protein</fullName>
    </submittedName>
</protein>
<evidence type="ECO:0000313" key="3">
    <source>
        <dbReference type="Proteomes" id="UP000631791"/>
    </source>
</evidence>
<proteinExistence type="predicted"/>
<dbReference type="EMBL" id="JADOTY010000001">
    <property type="protein sequence ID" value="MBG6099943.1"/>
    <property type="molecule type" value="Genomic_DNA"/>
</dbReference>
<sequence length="270" mass="30205">MDEVRRPGRPRKTPGQLARWTPPEGWSRLVAWLSPEEKRALKHVAVEADVAVADLVRALASGLVDGVVTADELIGKVRRGAQVMEKIPTLFERDEHFRVVDRPRPDCAWVFDGEGSPTEKLDGSNVRLTVRSGQLVRVEKRRNPSKAQKQQGIVDGWYVDTDDHAAEDKWILVAARHTDVSDWPDGEHPCEALGPRVQGNPLGLEEHTCVPFNLHVPALLDAPRSYSELQDYLAALESRFAPGHLAEGIVFHHPDGRRAKIKRKDFPRSA</sequence>
<organism evidence="2 3">
    <name type="scientific">Micromonospora vinacea</name>
    <dbReference type="NCBI Taxonomy" id="709878"/>
    <lineage>
        <taxon>Bacteria</taxon>
        <taxon>Bacillati</taxon>
        <taxon>Actinomycetota</taxon>
        <taxon>Actinomycetes</taxon>
        <taxon>Micromonosporales</taxon>
        <taxon>Micromonosporaceae</taxon>
        <taxon>Micromonospora</taxon>
    </lineage>
</organism>
<accession>A0ABS0JUA7</accession>
<reference evidence="2 3" key="1">
    <citation type="submission" date="2020-11" db="EMBL/GenBank/DDBJ databases">
        <title>Sequencing the genomes of 1000 actinobacteria strains.</title>
        <authorList>
            <person name="Klenk H.-P."/>
        </authorList>
    </citation>
    <scope>NUCLEOTIDE SEQUENCE [LARGE SCALE GENOMIC DNA]</scope>
    <source>
        <strain evidence="2 3">DSM 101695</strain>
    </source>
</reference>
<gene>
    <name evidence="2" type="ORF">IW249_000357</name>
</gene>
<evidence type="ECO:0000256" key="1">
    <source>
        <dbReference type="SAM" id="MobiDB-lite"/>
    </source>
</evidence>
<name>A0ABS0JUA7_9ACTN</name>